<dbReference type="Gene3D" id="3.40.1050.10">
    <property type="entry name" value="Carbonic anhydrase"/>
    <property type="match status" value="1"/>
</dbReference>
<feature type="binding site" evidence="9">
    <location>
        <position position="615"/>
    </location>
    <ligand>
        <name>Zn(2+)</name>
        <dbReference type="ChEBI" id="CHEBI:29105"/>
    </ligand>
</feature>
<feature type="binding site" evidence="9">
    <location>
        <position position="669"/>
    </location>
    <ligand>
        <name>Zn(2+)</name>
        <dbReference type="ChEBI" id="CHEBI:29105"/>
    </ligand>
</feature>
<dbReference type="InterPro" id="IPR001680">
    <property type="entry name" value="WD40_rpt"/>
</dbReference>
<gene>
    <name evidence="11" type="ORF">INT47_003589</name>
</gene>
<evidence type="ECO:0000256" key="3">
    <source>
        <dbReference type="ARBA" id="ARBA00014628"/>
    </source>
</evidence>
<evidence type="ECO:0000256" key="6">
    <source>
        <dbReference type="ARBA" id="ARBA00023239"/>
    </source>
</evidence>
<evidence type="ECO:0000256" key="10">
    <source>
        <dbReference type="SAM" id="MobiDB-lite"/>
    </source>
</evidence>
<dbReference type="SUPFAM" id="SSF53056">
    <property type="entry name" value="beta-carbonic anhydrase, cab"/>
    <property type="match status" value="1"/>
</dbReference>
<sequence>MQVAATNYAKGKVLGKVGDHLHKNQRNYETDQEIIAATQEAAAKQTHHWWKKDKVFTPDMLLSKHDRKILLKVKNRAWYLDQGFHCCCFNVGLDGLVGLIPGIGDVIGTAFSVELIRTAAKANLPKELLAKMMVNVLFDFMIGLTPVAGDILDILFKCNMRNAALLEEYLILRRRDEIRLEKGEPAAHALMDGPRHGDTSTSSTTPVPTHVVNHTDPPTITELDAEGQPVKEDDKKKYDPQPITFQHHVFDFSFHPSRNLVAVGLINGQVECHEYSEETNTLAWTTQASKKSCRGVEFTNDGAHLMSISRDKSIQALDVATGRLLYKIPKAHKYAINKICKLDTNLTATGDDEGVVKIWDMRTCKATGEYKVHEDFVADMEYSQSNLLVAGGDGVMSIYDIRKANSTLQTTEELDDELLSMTVVKEGSTVIAGSQSGALYMWQWNAWDTVKKWIGHPSSVDALCNIDENAICTGASDGLLRYISISPQNFEGVLGDHGQDFPIECVKLNYSHDYLGSCGHDLQLRFWSIHDKDDTHQKRQHEELDEPKNSRPVGLENQSAFPSNISRFDVQDIDLDGLLAKNKVWANSVLQEDPNFFKRIANAQKPKILWIGCSDSRVPANSILQLGPGEVFVHRNIANVVSHSDLNCLSVLQYAVEVLKVEHIIVCGHYNCGGVGAAHGHGQYGLIDNWLRNIKDVYRLHKRELEEIDDSTARLHKLIELNVINSAENVCHSTIVQNAWQNGQKLTVHAWAYDIETGTAKKLEWAASDGRTLQSIYQTQESHH</sequence>
<feature type="binding site" evidence="9">
    <location>
        <position position="613"/>
    </location>
    <ligand>
        <name>Zn(2+)</name>
        <dbReference type="ChEBI" id="CHEBI:29105"/>
    </ligand>
</feature>
<dbReference type="OrthoDB" id="10248475at2759"/>
<dbReference type="SMART" id="SM00320">
    <property type="entry name" value="WD40"/>
    <property type="match status" value="7"/>
</dbReference>
<dbReference type="EC" id="4.2.1.1" evidence="2"/>
<organism evidence="11 12">
    <name type="scientific">Mucor saturninus</name>
    <dbReference type="NCBI Taxonomy" id="64648"/>
    <lineage>
        <taxon>Eukaryota</taxon>
        <taxon>Fungi</taxon>
        <taxon>Fungi incertae sedis</taxon>
        <taxon>Mucoromycota</taxon>
        <taxon>Mucoromycotina</taxon>
        <taxon>Mucoromycetes</taxon>
        <taxon>Mucorales</taxon>
        <taxon>Mucorineae</taxon>
        <taxon>Mucoraceae</taxon>
        <taxon>Mucor</taxon>
    </lineage>
</organism>
<keyword evidence="12" id="KW-1185">Reference proteome</keyword>
<reference evidence="11" key="1">
    <citation type="submission" date="2020-12" db="EMBL/GenBank/DDBJ databases">
        <title>Metabolic potential, ecology and presence of endohyphal bacteria is reflected in genomic diversity of Mucoromycotina.</title>
        <authorList>
            <person name="Muszewska A."/>
            <person name="Okrasinska A."/>
            <person name="Steczkiewicz K."/>
            <person name="Drgas O."/>
            <person name="Orlowska M."/>
            <person name="Perlinska-Lenart U."/>
            <person name="Aleksandrzak-Piekarczyk T."/>
            <person name="Szatraj K."/>
            <person name="Zielenkiewicz U."/>
            <person name="Pilsyk S."/>
            <person name="Malc E."/>
            <person name="Mieczkowski P."/>
            <person name="Kruszewska J.S."/>
            <person name="Biernat P."/>
            <person name="Pawlowska J."/>
        </authorList>
    </citation>
    <scope>NUCLEOTIDE SEQUENCE</scope>
    <source>
        <strain evidence="11">WA0000017839</strain>
    </source>
</reference>
<dbReference type="Gene3D" id="2.130.10.10">
    <property type="entry name" value="YVTN repeat-like/Quinoprotein amine dehydrogenase"/>
    <property type="match status" value="2"/>
</dbReference>
<dbReference type="GO" id="GO:0008270">
    <property type="term" value="F:zinc ion binding"/>
    <property type="evidence" value="ECO:0007669"/>
    <property type="project" value="InterPro"/>
</dbReference>
<evidence type="ECO:0000256" key="1">
    <source>
        <dbReference type="ARBA" id="ARBA00006217"/>
    </source>
</evidence>
<name>A0A8H7V0L8_9FUNG</name>
<dbReference type="InterPro" id="IPR025187">
    <property type="entry name" value="DUF4112"/>
</dbReference>
<comment type="caution">
    <text evidence="11">The sequence shown here is derived from an EMBL/GenBank/DDBJ whole genome shotgun (WGS) entry which is preliminary data.</text>
</comment>
<feature type="compositionally biased region" description="Low complexity" evidence="10">
    <location>
        <begin position="199"/>
        <end position="219"/>
    </location>
</feature>
<feature type="region of interest" description="Disordered" evidence="10">
    <location>
        <begin position="185"/>
        <end position="235"/>
    </location>
</feature>
<dbReference type="FunFam" id="3.40.1050.10:FF:000001">
    <property type="entry name" value="Carbonic anhydrase"/>
    <property type="match status" value="1"/>
</dbReference>
<accession>A0A8H7V0L8</accession>
<dbReference type="InterPro" id="IPR015943">
    <property type="entry name" value="WD40/YVTN_repeat-like_dom_sf"/>
</dbReference>
<dbReference type="Pfam" id="PF00484">
    <property type="entry name" value="Pro_CA"/>
    <property type="match status" value="1"/>
</dbReference>
<dbReference type="PROSITE" id="PS00704">
    <property type="entry name" value="PROK_CO2_ANHYDRASE_1"/>
    <property type="match status" value="1"/>
</dbReference>
<keyword evidence="4 9" id="KW-0479">Metal-binding</keyword>
<dbReference type="Pfam" id="PF24796">
    <property type="entry name" value="WDR55"/>
    <property type="match status" value="1"/>
</dbReference>
<feature type="binding site" evidence="9">
    <location>
        <position position="672"/>
    </location>
    <ligand>
        <name>Zn(2+)</name>
        <dbReference type="ChEBI" id="CHEBI:29105"/>
    </ligand>
</feature>
<dbReference type="PANTHER" id="PTHR11002:SF76">
    <property type="entry name" value="CARBONIC ANHYDRASE"/>
    <property type="match status" value="1"/>
</dbReference>
<dbReference type="InterPro" id="IPR036322">
    <property type="entry name" value="WD40_repeat_dom_sf"/>
</dbReference>
<dbReference type="PANTHER" id="PTHR11002">
    <property type="entry name" value="CARBONIC ANHYDRASE"/>
    <property type="match status" value="1"/>
</dbReference>
<dbReference type="GO" id="GO:0015976">
    <property type="term" value="P:carbon utilization"/>
    <property type="evidence" value="ECO:0007669"/>
    <property type="project" value="InterPro"/>
</dbReference>
<dbReference type="Proteomes" id="UP000603453">
    <property type="component" value="Unassembled WGS sequence"/>
</dbReference>
<dbReference type="CDD" id="cd00883">
    <property type="entry name" value="beta_CA_cladeA"/>
    <property type="match status" value="1"/>
</dbReference>
<dbReference type="SUPFAM" id="SSF50978">
    <property type="entry name" value="WD40 repeat-like"/>
    <property type="match status" value="1"/>
</dbReference>
<comment type="similarity">
    <text evidence="1">Belongs to the beta-class carbonic anhydrase family.</text>
</comment>
<evidence type="ECO:0000256" key="5">
    <source>
        <dbReference type="ARBA" id="ARBA00022833"/>
    </source>
</evidence>
<proteinExistence type="inferred from homology"/>
<keyword evidence="6" id="KW-0456">Lyase</keyword>
<dbReference type="InterPro" id="IPR001765">
    <property type="entry name" value="Carbonic_anhydrase"/>
</dbReference>
<dbReference type="EMBL" id="JAEPRD010000132">
    <property type="protein sequence ID" value="KAG2197214.1"/>
    <property type="molecule type" value="Genomic_DNA"/>
</dbReference>
<dbReference type="AlphaFoldDB" id="A0A8H7V0L8"/>
<evidence type="ECO:0000256" key="7">
    <source>
        <dbReference type="ARBA" id="ARBA00031969"/>
    </source>
</evidence>
<dbReference type="InterPro" id="IPR036874">
    <property type="entry name" value="Carbonic_anhydrase_sf"/>
</dbReference>
<comment type="cofactor">
    <cofactor evidence="9">
        <name>Zn(2+)</name>
        <dbReference type="ChEBI" id="CHEBI:29105"/>
    </cofactor>
    <text evidence="9">Binds 1 zinc ion per subunit.</text>
</comment>
<evidence type="ECO:0000256" key="9">
    <source>
        <dbReference type="PIRSR" id="PIRSR601765-1"/>
    </source>
</evidence>
<dbReference type="SMART" id="SM00947">
    <property type="entry name" value="Pro_CA"/>
    <property type="match status" value="1"/>
</dbReference>
<dbReference type="GO" id="GO:0004089">
    <property type="term" value="F:carbonate dehydratase activity"/>
    <property type="evidence" value="ECO:0007669"/>
    <property type="project" value="UniProtKB-EC"/>
</dbReference>
<dbReference type="NCBIfam" id="NF007756">
    <property type="entry name" value="PRK10437.1"/>
    <property type="match status" value="1"/>
</dbReference>
<evidence type="ECO:0000313" key="12">
    <source>
        <dbReference type="Proteomes" id="UP000603453"/>
    </source>
</evidence>
<protein>
    <recommendedName>
        <fullName evidence="3">Carbonic anhydrase</fullName>
        <ecNumber evidence="2">4.2.1.1</ecNumber>
    </recommendedName>
    <alternativeName>
        <fullName evidence="7">Carbonate dehydratase</fullName>
    </alternativeName>
</protein>
<evidence type="ECO:0000313" key="11">
    <source>
        <dbReference type="EMBL" id="KAG2197214.1"/>
    </source>
</evidence>
<comment type="catalytic activity">
    <reaction evidence="8">
        <text>hydrogencarbonate + H(+) = CO2 + H2O</text>
        <dbReference type="Rhea" id="RHEA:10748"/>
        <dbReference type="ChEBI" id="CHEBI:15377"/>
        <dbReference type="ChEBI" id="CHEBI:15378"/>
        <dbReference type="ChEBI" id="CHEBI:16526"/>
        <dbReference type="ChEBI" id="CHEBI:17544"/>
        <dbReference type="EC" id="4.2.1.1"/>
    </reaction>
</comment>
<evidence type="ECO:0000256" key="2">
    <source>
        <dbReference type="ARBA" id="ARBA00012925"/>
    </source>
</evidence>
<dbReference type="Pfam" id="PF13430">
    <property type="entry name" value="DUF4112"/>
    <property type="match status" value="1"/>
</dbReference>
<dbReference type="InterPro" id="IPR015892">
    <property type="entry name" value="Carbonic_anhydrase_CS"/>
</dbReference>
<evidence type="ECO:0000256" key="8">
    <source>
        <dbReference type="ARBA" id="ARBA00048348"/>
    </source>
</evidence>
<feature type="region of interest" description="Disordered" evidence="10">
    <location>
        <begin position="537"/>
        <end position="556"/>
    </location>
</feature>
<evidence type="ECO:0000256" key="4">
    <source>
        <dbReference type="ARBA" id="ARBA00022723"/>
    </source>
</evidence>
<dbReference type="PROSITE" id="PS00705">
    <property type="entry name" value="PROK_CO2_ANHYDRASE_2"/>
    <property type="match status" value="1"/>
</dbReference>
<feature type="compositionally biased region" description="Basic and acidic residues" evidence="10">
    <location>
        <begin position="537"/>
        <end position="549"/>
    </location>
</feature>
<keyword evidence="5 9" id="KW-0862">Zinc</keyword>